<comment type="caution">
    <text evidence="1">The sequence shown here is derived from an EMBL/GenBank/DDBJ whole genome shotgun (WGS) entry which is preliminary data.</text>
</comment>
<dbReference type="EMBL" id="LTAO01000037">
    <property type="protein sequence ID" value="KYG26931.1"/>
    <property type="molecule type" value="Genomic_DNA"/>
</dbReference>
<protein>
    <submittedName>
        <fullName evidence="1">Uncharacterized protein</fullName>
    </submittedName>
</protein>
<dbReference type="AlphaFoldDB" id="A0A161P771"/>
<organism evidence="1 2">
    <name type="scientific">Alkalihalobacillus trypoxylicola</name>
    <dbReference type="NCBI Taxonomy" id="519424"/>
    <lineage>
        <taxon>Bacteria</taxon>
        <taxon>Bacillati</taxon>
        <taxon>Bacillota</taxon>
        <taxon>Bacilli</taxon>
        <taxon>Bacillales</taxon>
        <taxon>Bacillaceae</taxon>
        <taxon>Alkalihalobacillus</taxon>
    </lineage>
</organism>
<reference evidence="1" key="1">
    <citation type="submission" date="2016-02" db="EMBL/GenBank/DDBJ databases">
        <title>Genome sequence of Bacillus trypoxylicola KCTC 13244(T).</title>
        <authorList>
            <person name="Jeong H."/>
            <person name="Park S.-H."/>
            <person name="Choi S.-K."/>
        </authorList>
    </citation>
    <scope>NUCLEOTIDE SEQUENCE [LARGE SCALE GENOMIC DNA]</scope>
    <source>
        <strain evidence="1">KCTC 13244</strain>
    </source>
</reference>
<proteinExistence type="predicted"/>
<evidence type="ECO:0000313" key="1">
    <source>
        <dbReference type="EMBL" id="KYG26931.1"/>
    </source>
</evidence>
<sequence length="124" mass="11943">MITFDPVAAPGYPVGQVVTFEGSTYVVNNAPPTGTPGTSPDYTLLAAAGATGITGPAGVTGVTGATGIGITGPAGVTGVTGVTGIPGVTGATGVGLDGVITFDPVAAPGYPRSNRGRVRWSDNL</sequence>
<dbReference type="RefSeq" id="WP_061949896.1">
    <property type="nucleotide sequence ID" value="NZ_LTAO01000037.1"/>
</dbReference>
<dbReference type="Proteomes" id="UP000075806">
    <property type="component" value="Unassembled WGS sequence"/>
</dbReference>
<name>A0A161P771_9BACI</name>
<accession>A0A161P771</accession>
<dbReference type="STRING" id="519424.AZF04_11355"/>
<evidence type="ECO:0000313" key="2">
    <source>
        <dbReference type="Proteomes" id="UP000075806"/>
    </source>
</evidence>
<dbReference type="OrthoDB" id="2476785at2"/>
<keyword evidence="2" id="KW-1185">Reference proteome</keyword>
<gene>
    <name evidence="1" type="ORF">AZF04_11355</name>
</gene>